<dbReference type="InParanoid" id="A0A507AYM0"/>
<organism evidence="1 2">
    <name type="scientific">Thyridium curvatum</name>
    <dbReference type="NCBI Taxonomy" id="1093900"/>
    <lineage>
        <taxon>Eukaryota</taxon>
        <taxon>Fungi</taxon>
        <taxon>Dikarya</taxon>
        <taxon>Ascomycota</taxon>
        <taxon>Pezizomycotina</taxon>
        <taxon>Sordariomycetes</taxon>
        <taxon>Sordariomycetidae</taxon>
        <taxon>Thyridiales</taxon>
        <taxon>Thyridiaceae</taxon>
        <taxon>Thyridium</taxon>
    </lineage>
</organism>
<dbReference type="AlphaFoldDB" id="A0A507AYM0"/>
<gene>
    <name evidence="1" type="ORF">E0L32_000794</name>
</gene>
<dbReference type="Proteomes" id="UP000319257">
    <property type="component" value="Unassembled WGS sequence"/>
</dbReference>
<dbReference type="SUPFAM" id="SSF53955">
    <property type="entry name" value="Lysozyme-like"/>
    <property type="match status" value="1"/>
</dbReference>
<evidence type="ECO:0000313" key="2">
    <source>
        <dbReference type="Proteomes" id="UP000319257"/>
    </source>
</evidence>
<sequence length="180" mass="19761">MGFQHYSGPANKFPGKDQWKDFKHIFDLNKPEMGKTGNTADDINHIWSGVSKVAKEEGVEERVIFCIIMQESTGNVGVRTTTNMDGHGTAGLMQCDGSPGFPGRHGLSQDEITSMIRAGTKHFKANLAENGNKRDAECIYKSFRCYNSGSCNPNNLSDGKGATNDYVSDMANRLCGRLPY</sequence>
<evidence type="ECO:0000313" key="1">
    <source>
        <dbReference type="EMBL" id="TPX12617.1"/>
    </source>
</evidence>
<dbReference type="Gene3D" id="1.10.530.10">
    <property type="match status" value="1"/>
</dbReference>
<dbReference type="EMBL" id="SKBQ01000003">
    <property type="protein sequence ID" value="TPX12617.1"/>
    <property type="molecule type" value="Genomic_DNA"/>
</dbReference>
<proteinExistence type="predicted"/>
<accession>A0A507AYM0</accession>
<dbReference type="InterPro" id="IPR023346">
    <property type="entry name" value="Lysozyme-like_dom_sf"/>
</dbReference>
<comment type="caution">
    <text evidence="1">The sequence shown here is derived from an EMBL/GenBank/DDBJ whole genome shotgun (WGS) entry which is preliminary data.</text>
</comment>
<reference evidence="1 2" key="1">
    <citation type="submission" date="2019-06" db="EMBL/GenBank/DDBJ databases">
        <title>Draft genome sequence of the filamentous fungus Phialemoniopsis curvata isolated from diesel fuel.</title>
        <authorList>
            <person name="Varaljay V.A."/>
            <person name="Lyon W.J."/>
            <person name="Crouch A.L."/>
            <person name="Drake C.E."/>
            <person name="Hollomon J.M."/>
            <person name="Nadeau L.J."/>
            <person name="Nunn H.S."/>
            <person name="Stevenson B.S."/>
            <person name="Bojanowski C.L."/>
            <person name="Crookes-Goodson W.J."/>
        </authorList>
    </citation>
    <scope>NUCLEOTIDE SEQUENCE [LARGE SCALE GENOMIC DNA]</scope>
    <source>
        <strain evidence="1 2">D216</strain>
    </source>
</reference>
<keyword evidence="2" id="KW-1185">Reference proteome</keyword>
<evidence type="ECO:0008006" key="3">
    <source>
        <dbReference type="Google" id="ProtNLM"/>
    </source>
</evidence>
<dbReference type="GeneID" id="41968241"/>
<protein>
    <recommendedName>
        <fullName evidence="3">Transglycosylase SLT domain-containing protein</fullName>
    </recommendedName>
</protein>
<dbReference type="RefSeq" id="XP_030994328.1">
    <property type="nucleotide sequence ID" value="XM_031142742.1"/>
</dbReference>
<name>A0A507AYM0_9PEZI</name>
<dbReference type="OrthoDB" id="1193027at2759"/>